<comment type="subcellular location">
    <subcellularLocation>
        <location evidence="1">Membrane</location>
        <topology evidence="1">Multi-pass membrane protein</topology>
    </subcellularLocation>
</comment>
<keyword evidence="8 12" id="KW-1133">Transmembrane helix</keyword>
<dbReference type="Gene3D" id="3.40.50.720">
    <property type="entry name" value="NAD(P)-binding Rossmann-like Domain"/>
    <property type="match status" value="1"/>
</dbReference>
<feature type="transmembrane region" description="Helical" evidence="12">
    <location>
        <begin position="30"/>
        <end position="48"/>
    </location>
</feature>
<dbReference type="Gene3D" id="1.20.1530.20">
    <property type="match status" value="1"/>
</dbReference>
<evidence type="ECO:0000313" key="15">
    <source>
        <dbReference type="Proteomes" id="UP001595462"/>
    </source>
</evidence>
<feature type="transmembrane region" description="Helical" evidence="12">
    <location>
        <begin position="335"/>
        <end position="353"/>
    </location>
</feature>
<accession>A0ABV7EQC8</accession>
<evidence type="ECO:0000256" key="9">
    <source>
        <dbReference type="ARBA" id="ARBA00023065"/>
    </source>
</evidence>
<dbReference type="InterPro" id="IPR003148">
    <property type="entry name" value="RCK_N"/>
</dbReference>
<keyword evidence="3" id="KW-0813">Transport</keyword>
<feature type="transmembrane region" description="Helical" evidence="12">
    <location>
        <begin position="6"/>
        <end position="23"/>
    </location>
</feature>
<proteinExistence type="inferred from homology"/>
<evidence type="ECO:0000256" key="5">
    <source>
        <dbReference type="ARBA" id="ARBA00022538"/>
    </source>
</evidence>
<dbReference type="InterPro" id="IPR038770">
    <property type="entry name" value="Na+/solute_symporter_sf"/>
</dbReference>
<feature type="transmembrane region" description="Helical" evidence="12">
    <location>
        <begin position="54"/>
        <end position="73"/>
    </location>
</feature>
<feature type="transmembrane region" description="Helical" evidence="12">
    <location>
        <begin position="224"/>
        <end position="251"/>
    </location>
</feature>
<dbReference type="SUPFAM" id="SSF51735">
    <property type="entry name" value="NAD(P)-binding Rossmann-fold domains"/>
    <property type="match status" value="1"/>
</dbReference>
<feature type="transmembrane region" description="Helical" evidence="12">
    <location>
        <begin position="181"/>
        <end position="203"/>
    </location>
</feature>
<evidence type="ECO:0000256" key="2">
    <source>
        <dbReference type="ARBA" id="ARBA00005551"/>
    </source>
</evidence>
<name>A0ABV7EQC8_9GAMM</name>
<feature type="transmembrane region" description="Helical" evidence="12">
    <location>
        <begin position="147"/>
        <end position="169"/>
    </location>
</feature>
<dbReference type="Pfam" id="PF02254">
    <property type="entry name" value="TrkA_N"/>
    <property type="match status" value="1"/>
</dbReference>
<evidence type="ECO:0000256" key="12">
    <source>
        <dbReference type="SAM" id="Phobius"/>
    </source>
</evidence>
<evidence type="ECO:0000256" key="8">
    <source>
        <dbReference type="ARBA" id="ARBA00022989"/>
    </source>
</evidence>
<sequence>MGPLLEEIAIFLAAAVIAVPIAQRLGLGSVLGYLIAGVAIGPWGLGLISEVEQVLHIAEFGVVLLLFIIGLEMQPKRLWALRKTIIGLGGLQVGATALALAIAAASVMHMPFAPALVAGLALALSSTAFALQLLAERGELTAKHGRAAFAILLFQDLAVIPILALLPLLTYGSESVSFVGALLETAKIAAVLGVMVVGGHYLLRPIFRLVAATRMPEIFTAMTLLIVVGTAVVMEATGVSVALGAFVAGVLLADSEYRHELEANVDPFKDLLLGLFFIAVGMSINVGLIIAQPLYLLELTVGLVAIKAAILFVLARRNGLNWNASRSLAAYLPQGGEFAFVILSTAVAGGLFVQTEADLLVATVTLSMVLTPLLVALVATYNRLRTPKSDPVFDTMDGPEHPVVIAGFGRVGQIVARVLRAKHVGFTALEINPDQVDFVRKYGNKVYYGDASRLDLLRAARAEEAKLFVLAIDDEAASIRTAQMVRMHFPDLTIIARARNRHHAYELMDLGITVLQRETFLSSLELAGDALKALGMKSEEVDRAKRLFRSHDEKRLFEHHDAADDDTRYAKLVMEAAQELEEQFERDARDHAGDAEPEARRA</sequence>
<evidence type="ECO:0000256" key="6">
    <source>
        <dbReference type="ARBA" id="ARBA00022692"/>
    </source>
</evidence>
<comment type="caution">
    <text evidence="14">The sequence shown here is derived from an EMBL/GenBank/DDBJ whole genome shotgun (WGS) entry which is preliminary data.</text>
</comment>
<feature type="transmembrane region" description="Helical" evidence="12">
    <location>
        <begin position="360"/>
        <end position="381"/>
    </location>
</feature>
<keyword evidence="15" id="KW-1185">Reference proteome</keyword>
<evidence type="ECO:0000256" key="7">
    <source>
        <dbReference type="ARBA" id="ARBA00022958"/>
    </source>
</evidence>
<dbReference type="InterPro" id="IPR004771">
    <property type="entry name" value="K/H_exchanger"/>
</dbReference>
<feature type="region of interest" description="Disordered" evidence="11">
    <location>
        <begin position="582"/>
        <end position="602"/>
    </location>
</feature>
<dbReference type="PANTHER" id="PTHR46157:SF4">
    <property type="entry name" value="K(+) EFFLUX ANTIPORTER 3, CHLOROPLASTIC"/>
    <property type="match status" value="1"/>
</dbReference>
<feature type="domain" description="RCK N-terminal" evidence="13">
    <location>
        <begin position="400"/>
        <end position="521"/>
    </location>
</feature>
<reference evidence="15" key="1">
    <citation type="journal article" date="2019" name="Int. J. Syst. Evol. Microbiol.">
        <title>The Global Catalogue of Microorganisms (GCM) 10K type strain sequencing project: providing services to taxonomists for standard genome sequencing and annotation.</title>
        <authorList>
            <consortium name="The Broad Institute Genomics Platform"/>
            <consortium name="The Broad Institute Genome Sequencing Center for Infectious Disease"/>
            <person name="Wu L."/>
            <person name="Ma J."/>
        </authorList>
    </citation>
    <scope>NUCLEOTIDE SEQUENCE [LARGE SCALE GENOMIC DNA]</scope>
    <source>
        <strain evidence="15">KCTC 52640</strain>
    </source>
</reference>
<dbReference type="PANTHER" id="PTHR46157">
    <property type="entry name" value="K(+) EFFLUX ANTIPORTER 3, CHLOROPLASTIC"/>
    <property type="match status" value="1"/>
</dbReference>
<keyword evidence="7" id="KW-0630">Potassium</keyword>
<evidence type="ECO:0000256" key="11">
    <source>
        <dbReference type="SAM" id="MobiDB-lite"/>
    </source>
</evidence>
<feature type="transmembrane region" description="Helical" evidence="12">
    <location>
        <begin position="85"/>
        <end position="106"/>
    </location>
</feature>
<feature type="transmembrane region" description="Helical" evidence="12">
    <location>
        <begin position="112"/>
        <end position="135"/>
    </location>
</feature>
<keyword evidence="10 12" id="KW-0472">Membrane</keyword>
<dbReference type="PROSITE" id="PS51201">
    <property type="entry name" value="RCK_N"/>
    <property type="match status" value="1"/>
</dbReference>
<dbReference type="InterPro" id="IPR036291">
    <property type="entry name" value="NAD(P)-bd_dom_sf"/>
</dbReference>
<comment type="similarity">
    <text evidence="2">Belongs to the monovalent cation:proton antiporter 2 (CPA2) transporter (TC 2.A.37) family.</text>
</comment>
<keyword evidence="5" id="KW-0633">Potassium transport</keyword>
<dbReference type="RefSeq" id="WP_380687999.1">
    <property type="nucleotide sequence ID" value="NZ_JBHRSS010000003.1"/>
</dbReference>
<dbReference type="Proteomes" id="UP001595462">
    <property type="component" value="Unassembled WGS sequence"/>
</dbReference>
<feature type="compositionally biased region" description="Basic and acidic residues" evidence="11">
    <location>
        <begin position="583"/>
        <end position="602"/>
    </location>
</feature>
<feature type="transmembrane region" description="Helical" evidence="12">
    <location>
        <begin position="271"/>
        <end position="290"/>
    </location>
</feature>
<keyword evidence="6 12" id="KW-0812">Transmembrane</keyword>
<organism evidence="14 15">
    <name type="scientific">Salinisphaera aquimarina</name>
    <dbReference type="NCBI Taxonomy" id="2094031"/>
    <lineage>
        <taxon>Bacteria</taxon>
        <taxon>Pseudomonadati</taxon>
        <taxon>Pseudomonadota</taxon>
        <taxon>Gammaproteobacteria</taxon>
        <taxon>Salinisphaerales</taxon>
        <taxon>Salinisphaeraceae</taxon>
        <taxon>Salinisphaera</taxon>
    </lineage>
</organism>
<dbReference type="EMBL" id="JBHRSS010000003">
    <property type="protein sequence ID" value="MFC3103711.1"/>
    <property type="molecule type" value="Genomic_DNA"/>
</dbReference>
<keyword evidence="4" id="KW-0050">Antiport</keyword>
<dbReference type="Pfam" id="PF00999">
    <property type="entry name" value="Na_H_Exchanger"/>
    <property type="match status" value="1"/>
</dbReference>
<evidence type="ECO:0000256" key="4">
    <source>
        <dbReference type="ARBA" id="ARBA00022449"/>
    </source>
</evidence>
<feature type="transmembrane region" description="Helical" evidence="12">
    <location>
        <begin position="295"/>
        <end position="315"/>
    </location>
</feature>
<gene>
    <name evidence="14" type="ORF">ACFOSU_07385</name>
</gene>
<evidence type="ECO:0000313" key="14">
    <source>
        <dbReference type="EMBL" id="MFC3103711.1"/>
    </source>
</evidence>
<evidence type="ECO:0000256" key="10">
    <source>
        <dbReference type="ARBA" id="ARBA00023136"/>
    </source>
</evidence>
<evidence type="ECO:0000259" key="13">
    <source>
        <dbReference type="PROSITE" id="PS51201"/>
    </source>
</evidence>
<evidence type="ECO:0000256" key="1">
    <source>
        <dbReference type="ARBA" id="ARBA00004141"/>
    </source>
</evidence>
<dbReference type="NCBIfam" id="TIGR00932">
    <property type="entry name" value="2a37"/>
    <property type="match status" value="1"/>
</dbReference>
<keyword evidence="9" id="KW-0406">Ion transport</keyword>
<protein>
    <submittedName>
        <fullName evidence="14">Monovalent cation:proton antiporter-2 (CPA2) family protein</fullName>
    </submittedName>
</protein>
<dbReference type="InterPro" id="IPR006153">
    <property type="entry name" value="Cation/H_exchanger_TM"/>
</dbReference>
<evidence type="ECO:0000256" key="3">
    <source>
        <dbReference type="ARBA" id="ARBA00022448"/>
    </source>
</evidence>